<keyword evidence="3" id="KW-0804">Transcription</keyword>
<dbReference type="InterPro" id="IPR036388">
    <property type="entry name" value="WH-like_DNA-bd_sf"/>
</dbReference>
<organism evidence="4">
    <name type="scientific">Nocardia globerula</name>
    <dbReference type="NCBI Taxonomy" id="1818"/>
    <lineage>
        <taxon>Bacteria</taxon>
        <taxon>Bacillati</taxon>
        <taxon>Actinomycetota</taxon>
        <taxon>Actinomycetes</taxon>
        <taxon>Mycobacteriales</taxon>
        <taxon>Nocardiaceae</taxon>
        <taxon>Nocardia</taxon>
    </lineage>
</organism>
<dbReference type="GO" id="GO:0003700">
    <property type="term" value="F:DNA-binding transcription factor activity"/>
    <property type="evidence" value="ECO:0007669"/>
    <property type="project" value="InterPro"/>
</dbReference>
<reference evidence="4" key="1">
    <citation type="submission" date="2019-07" db="EMBL/GenBank/DDBJ databases">
        <title>Genomic Encyclopedia of Type Strains, Phase IV (KMG-IV): sequencing the most valuable type-strain genomes for metagenomic binning, comparative biology and taxonomic classification.</title>
        <authorList>
            <person name="Goeker M."/>
        </authorList>
    </citation>
    <scope>NUCLEOTIDE SEQUENCE</scope>
    <source>
        <strain evidence="4">DSM 44596</strain>
    </source>
</reference>
<keyword evidence="1" id="KW-0805">Transcription regulation</keyword>
<protein>
    <submittedName>
        <fullName evidence="4">GntR family transcriptional regulator</fullName>
    </submittedName>
</protein>
<dbReference type="SMART" id="SM00345">
    <property type="entry name" value="HTH_GNTR"/>
    <property type="match status" value="1"/>
</dbReference>
<gene>
    <name evidence="4" type="ORF">FNL38_102354</name>
</gene>
<evidence type="ECO:0000256" key="1">
    <source>
        <dbReference type="ARBA" id="ARBA00023015"/>
    </source>
</evidence>
<sequence>MTGIVIDHGSSVAPYDQLRQQIIEQVQTGGLIAGAKIPTVRALATDLGLAANTVAKAYRVLGEQGVIETRGKQGTFIASGSDPVRAQAEQAATAFVKDVRALGYSDDEILTMVEAALRGA</sequence>
<dbReference type="GO" id="GO:0003677">
    <property type="term" value="F:DNA binding"/>
    <property type="evidence" value="ECO:0007669"/>
    <property type="project" value="UniProtKB-KW"/>
</dbReference>
<dbReference type="CDD" id="cd07377">
    <property type="entry name" value="WHTH_GntR"/>
    <property type="match status" value="1"/>
</dbReference>
<comment type="caution">
    <text evidence="4">The sequence shown here is derived from an EMBL/GenBank/DDBJ whole genome shotgun (WGS) entry which is preliminary data.</text>
</comment>
<dbReference type="InterPro" id="IPR036390">
    <property type="entry name" value="WH_DNA-bd_sf"/>
</dbReference>
<dbReference type="PANTHER" id="PTHR38445">
    <property type="entry name" value="HTH-TYPE TRANSCRIPTIONAL REPRESSOR YTRA"/>
    <property type="match status" value="1"/>
</dbReference>
<proteinExistence type="predicted"/>
<dbReference type="Gene3D" id="1.10.10.10">
    <property type="entry name" value="Winged helix-like DNA-binding domain superfamily/Winged helix DNA-binding domain"/>
    <property type="match status" value="1"/>
</dbReference>
<dbReference type="SUPFAM" id="SSF46785">
    <property type="entry name" value="Winged helix' DNA-binding domain"/>
    <property type="match status" value="1"/>
</dbReference>
<dbReference type="EMBL" id="VNIQ01000002">
    <property type="protein sequence ID" value="TYQ06221.1"/>
    <property type="molecule type" value="Genomic_DNA"/>
</dbReference>
<dbReference type="Pfam" id="PF00392">
    <property type="entry name" value="GntR"/>
    <property type="match status" value="1"/>
</dbReference>
<accession>A0A652YSZ3</accession>
<evidence type="ECO:0000313" key="4">
    <source>
        <dbReference type="EMBL" id="TYQ06221.1"/>
    </source>
</evidence>
<evidence type="ECO:0000256" key="3">
    <source>
        <dbReference type="ARBA" id="ARBA00023163"/>
    </source>
</evidence>
<name>A0A652YSZ3_NOCGL</name>
<dbReference type="PANTHER" id="PTHR38445:SF9">
    <property type="entry name" value="HTH-TYPE TRANSCRIPTIONAL REPRESSOR YTRA"/>
    <property type="match status" value="1"/>
</dbReference>
<keyword evidence="2" id="KW-0238">DNA-binding</keyword>
<dbReference type="InterPro" id="IPR000524">
    <property type="entry name" value="Tscrpt_reg_HTH_GntR"/>
</dbReference>
<dbReference type="AlphaFoldDB" id="A0A652YSZ3"/>
<evidence type="ECO:0000256" key="2">
    <source>
        <dbReference type="ARBA" id="ARBA00023125"/>
    </source>
</evidence>
<dbReference type="PROSITE" id="PS50949">
    <property type="entry name" value="HTH_GNTR"/>
    <property type="match status" value="1"/>
</dbReference>